<dbReference type="AlphaFoldDB" id="A0AAJ6AIS0"/>
<dbReference type="Proteomes" id="UP001224674">
    <property type="component" value="Chromosome"/>
</dbReference>
<dbReference type="PANTHER" id="PTHR43877">
    <property type="entry name" value="AMINOALKYLPHOSPHONATE N-ACETYLTRANSFERASE-RELATED-RELATED"/>
    <property type="match status" value="1"/>
</dbReference>
<keyword evidence="2 4" id="KW-0012">Acyltransferase</keyword>
<dbReference type="InterPro" id="IPR000182">
    <property type="entry name" value="GNAT_dom"/>
</dbReference>
<evidence type="ECO:0000313" key="4">
    <source>
        <dbReference type="EMBL" id="WGH94248.1"/>
    </source>
</evidence>
<feature type="domain" description="N-acetyltransferase" evidence="3">
    <location>
        <begin position="2"/>
        <end position="160"/>
    </location>
</feature>
<evidence type="ECO:0000256" key="2">
    <source>
        <dbReference type="ARBA" id="ARBA00023315"/>
    </source>
</evidence>
<sequence>MIQIRTATEDDFAAISDQRVRSYLDGGHLRPEDSYVETLADVAAHASELLKVAVDSAHPDQVLGSVIMVRPEDDASETARPDEREFRMLVVAPEARRRGVGAALVTAVLDWAEREGARAVSLTTLQSMTEAHRLYERLGFRRAPERDWSLSDIGLADPVDGEEVFLVYVRPLSAETTG</sequence>
<reference evidence="4 5" key="1">
    <citation type="submission" date="2023-03" db="EMBL/GenBank/DDBJ databases">
        <title>Complete genome sequences of several Auritidibacter ignavus strains isolated from ear infections.</title>
        <authorList>
            <person name="Baehr T."/>
            <person name="Baumhoegger A.M."/>
        </authorList>
    </citation>
    <scope>NUCLEOTIDE SEQUENCE [LARGE SCALE GENOMIC DNA]</scope>
    <source>
        <strain evidence="4 5">BABAE-6</strain>
    </source>
</reference>
<dbReference type="InterPro" id="IPR016181">
    <property type="entry name" value="Acyl_CoA_acyltransferase"/>
</dbReference>
<dbReference type="SUPFAM" id="SSF55729">
    <property type="entry name" value="Acyl-CoA N-acyltransferases (Nat)"/>
    <property type="match status" value="1"/>
</dbReference>
<dbReference type="Pfam" id="PF00583">
    <property type="entry name" value="Acetyltransf_1"/>
    <property type="match status" value="1"/>
</dbReference>
<dbReference type="RefSeq" id="WP_199446214.1">
    <property type="nucleotide sequence ID" value="NZ_CP122565.1"/>
</dbReference>
<dbReference type="CDD" id="cd04301">
    <property type="entry name" value="NAT_SF"/>
    <property type="match status" value="1"/>
</dbReference>
<evidence type="ECO:0000256" key="1">
    <source>
        <dbReference type="ARBA" id="ARBA00022679"/>
    </source>
</evidence>
<dbReference type="EC" id="2.3.1.-" evidence="4"/>
<gene>
    <name evidence="4" type="ORF">QDX21_05520</name>
</gene>
<dbReference type="PROSITE" id="PS51186">
    <property type="entry name" value="GNAT"/>
    <property type="match status" value="1"/>
</dbReference>
<protein>
    <submittedName>
        <fullName evidence="4">GNAT family N-acetyltransferase</fullName>
        <ecNumber evidence="4">2.3.1.-</ecNumber>
    </submittedName>
</protein>
<keyword evidence="5" id="KW-1185">Reference proteome</keyword>
<proteinExistence type="predicted"/>
<accession>A0AAJ6AIS0</accession>
<dbReference type="EMBL" id="CP122566">
    <property type="protein sequence ID" value="WGH94248.1"/>
    <property type="molecule type" value="Genomic_DNA"/>
</dbReference>
<organism evidence="4 5">
    <name type="scientific">Auritidibacter ignavus</name>
    <dbReference type="NCBI Taxonomy" id="678932"/>
    <lineage>
        <taxon>Bacteria</taxon>
        <taxon>Bacillati</taxon>
        <taxon>Actinomycetota</taxon>
        <taxon>Actinomycetes</taxon>
        <taxon>Micrococcales</taxon>
        <taxon>Micrococcaceae</taxon>
        <taxon>Auritidibacter</taxon>
    </lineage>
</organism>
<dbReference type="GO" id="GO:0016747">
    <property type="term" value="F:acyltransferase activity, transferring groups other than amino-acyl groups"/>
    <property type="evidence" value="ECO:0007669"/>
    <property type="project" value="InterPro"/>
</dbReference>
<evidence type="ECO:0000259" key="3">
    <source>
        <dbReference type="PROSITE" id="PS51186"/>
    </source>
</evidence>
<dbReference type="InterPro" id="IPR050832">
    <property type="entry name" value="Bact_Acetyltransf"/>
</dbReference>
<name>A0AAJ6AIS0_9MICC</name>
<dbReference type="Gene3D" id="3.40.630.30">
    <property type="match status" value="1"/>
</dbReference>
<keyword evidence="1 4" id="KW-0808">Transferase</keyword>
<evidence type="ECO:0000313" key="5">
    <source>
        <dbReference type="Proteomes" id="UP001224674"/>
    </source>
</evidence>